<evidence type="ECO:0000256" key="4">
    <source>
        <dbReference type="SAM" id="MobiDB-lite"/>
    </source>
</evidence>
<organism evidence="5 6">
    <name type="scientific">Spirodela intermedia</name>
    <name type="common">Intermediate duckweed</name>
    <dbReference type="NCBI Taxonomy" id="51605"/>
    <lineage>
        <taxon>Eukaryota</taxon>
        <taxon>Viridiplantae</taxon>
        <taxon>Streptophyta</taxon>
        <taxon>Embryophyta</taxon>
        <taxon>Tracheophyta</taxon>
        <taxon>Spermatophyta</taxon>
        <taxon>Magnoliopsida</taxon>
        <taxon>Liliopsida</taxon>
        <taxon>Araceae</taxon>
        <taxon>Lemnoideae</taxon>
        <taxon>Spirodela</taxon>
    </lineage>
</organism>
<evidence type="ECO:0000313" key="6">
    <source>
        <dbReference type="Proteomes" id="UP000663760"/>
    </source>
</evidence>
<feature type="compositionally biased region" description="Low complexity" evidence="4">
    <location>
        <begin position="98"/>
        <end position="114"/>
    </location>
</feature>
<dbReference type="AlphaFoldDB" id="A0A7I8KHL0"/>
<feature type="repeat" description="PPR" evidence="3">
    <location>
        <begin position="302"/>
        <end position="336"/>
    </location>
</feature>
<reference evidence="5" key="1">
    <citation type="submission" date="2020-02" db="EMBL/GenBank/DDBJ databases">
        <authorList>
            <person name="Scholz U."/>
            <person name="Mascher M."/>
            <person name="Fiebig A."/>
        </authorList>
    </citation>
    <scope>NUCLEOTIDE SEQUENCE</scope>
</reference>
<feature type="repeat" description="PPR" evidence="3">
    <location>
        <begin position="375"/>
        <end position="409"/>
    </location>
</feature>
<evidence type="ECO:0000256" key="2">
    <source>
        <dbReference type="ARBA" id="ARBA00022737"/>
    </source>
</evidence>
<accession>A0A7I8KHL0</accession>
<name>A0A7I8KHL0_SPIIN</name>
<dbReference type="EMBL" id="LR746269">
    <property type="protein sequence ID" value="CAA7397210.1"/>
    <property type="molecule type" value="Genomic_DNA"/>
</dbReference>
<evidence type="ECO:0000256" key="3">
    <source>
        <dbReference type="PROSITE-ProRule" id="PRU00708"/>
    </source>
</evidence>
<dbReference type="NCBIfam" id="TIGR00756">
    <property type="entry name" value="PPR"/>
    <property type="match status" value="6"/>
</dbReference>
<dbReference type="Gene3D" id="1.25.40.10">
    <property type="entry name" value="Tetratricopeptide repeat domain"/>
    <property type="match status" value="3"/>
</dbReference>
<protein>
    <submittedName>
        <fullName evidence="5">Uncharacterized protein</fullName>
    </submittedName>
</protein>
<keyword evidence="2" id="KW-0677">Repeat</keyword>
<dbReference type="InterPro" id="IPR011990">
    <property type="entry name" value="TPR-like_helical_dom_sf"/>
</dbReference>
<feature type="region of interest" description="Disordered" evidence="4">
    <location>
        <begin position="98"/>
        <end position="130"/>
    </location>
</feature>
<feature type="repeat" description="PPR" evidence="3">
    <location>
        <begin position="480"/>
        <end position="514"/>
    </location>
</feature>
<evidence type="ECO:0000256" key="1">
    <source>
        <dbReference type="ARBA" id="ARBA00007626"/>
    </source>
</evidence>
<feature type="repeat" description="PPR" evidence="3">
    <location>
        <begin position="337"/>
        <end position="371"/>
    </location>
</feature>
<evidence type="ECO:0000313" key="5">
    <source>
        <dbReference type="EMBL" id="CAA7397210.1"/>
    </source>
</evidence>
<dbReference type="Proteomes" id="UP000663760">
    <property type="component" value="Chromosome 6"/>
</dbReference>
<keyword evidence="6" id="KW-1185">Reference proteome</keyword>
<feature type="repeat" description="PPR" evidence="3">
    <location>
        <begin position="410"/>
        <end position="444"/>
    </location>
</feature>
<gene>
    <name evidence="5" type="ORF">SI8410_06007875</name>
</gene>
<dbReference type="Pfam" id="PF01535">
    <property type="entry name" value="PPR"/>
    <property type="match status" value="2"/>
</dbReference>
<dbReference type="SUPFAM" id="SSF48452">
    <property type="entry name" value="TPR-like"/>
    <property type="match status" value="1"/>
</dbReference>
<proteinExistence type="inferred from homology"/>
<sequence>MKLYSPFCSSGFWIRRCICGSRPVSGLRDRPWPFISCRGVSSPLFSGSPFSTELNLRPVGSKSPGHSCSDRPDLVHPPNFFLNSRSPWLLLSNTSPSSRPFCGSSSSSTAPSSDPRSEQSDENPPVVDSEKAHEIILSNSDGAQDLEKALDALDVQLTTEFVDGVIKRLRYDEKLAFRFFTWAGNQEGGYTHERQTYNDMIDILSSTKYKAKQFGVVCDILDYMKRTNKAAVPVEALLGILRAYTEKHLTRVHKFAKKKKIKLKNQPEIHAFNLLLDSLCKCNLPREAETLLQRVKNKLAPDADTYNILFFGWCRVRDPGKAMKVLEEMLQMGHTPENFTYNAAIDAFCSAGMISEARELFEFMRTKGSTISSPTAKTYSVMIVALAKANQMDECFKLLSDMRSTGCLPDVSTYKELIEGLCLVGRLEEAYKLFEEMGNKGYPPDILTYNCFIRVLCDLKKAEEALMLCERMIELDCEPSVHTYNMLIRMFYEMREPDRASAIWCEMDRRRCQRDVDTYCIMIDGLFGCERSDQACLLLGEVIDCGIKLPYKKFDSLLSQLAEIGNLHAIQRLSEHMRRFYNHAMARRFAVSQKKKSVSLRRM</sequence>
<dbReference type="InterPro" id="IPR002885">
    <property type="entry name" value="PPR_rpt"/>
</dbReference>
<dbReference type="Pfam" id="PF13041">
    <property type="entry name" value="PPR_2"/>
    <property type="match status" value="3"/>
</dbReference>
<dbReference type="OrthoDB" id="185373at2759"/>
<dbReference type="PROSITE" id="PS51375">
    <property type="entry name" value="PPR"/>
    <property type="match status" value="6"/>
</dbReference>
<feature type="repeat" description="PPR" evidence="3">
    <location>
        <begin position="445"/>
        <end position="479"/>
    </location>
</feature>
<dbReference type="PANTHER" id="PTHR47941">
    <property type="entry name" value="PENTATRICOPEPTIDE REPEAT-CONTAINING PROTEIN 3, MITOCHONDRIAL"/>
    <property type="match status" value="1"/>
</dbReference>
<comment type="similarity">
    <text evidence="1">Belongs to the PPR family. P subfamily.</text>
</comment>